<evidence type="ECO:0008006" key="4">
    <source>
        <dbReference type="Google" id="ProtNLM"/>
    </source>
</evidence>
<feature type="domain" description="Gfo/Idh/MocA-like oxidoreductase bacterial type C-terminal" evidence="2">
    <location>
        <begin position="206"/>
        <end position="259"/>
    </location>
</feature>
<organism evidence="3">
    <name type="scientific">marine metagenome</name>
    <dbReference type="NCBI Taxonomy" id="408172"/>
    <lineage>
        <taxon>unclassified sequences</taxon>
        <taxon>metagenomes</taxon>
        <taxon>ecological metagenomes</taxon>
    </lineage>
</organism>
<dbReference type="PROSITE" id="PS51318">
    <property type="entry name" value="TAT"/>
    <property type="match status" value="1"/>
</dbReference>
<evidence type="ECO:0000259" key="2">
    <source>
        <dbReference type="Pfam" id="PF19051"/>
    </source>
</evidence>
<dbReference type="Pfam" id="PF19051">
    <property type="entry name" value="GFO_IDH_MocA_C2"/>
    <property type="match status" value="1"/>
</dbReference>
<dbReference type="PANTHER" id="PTHR43818:SF5">
    <property type="entry name" value="OXIDOREDUCTASE FAMILY PROTEIN"/>
    <property type="match status" value="1"/>
</dbReference>
<proteinExistence type="predicted"/>
<reference evidence="3" key="1">
    <citation type="submission" date="2018-05" db="EMBL/GenBank/DDBJ databases">
        <authorList>
            <person name="Lanie J.A."/>
            <person name="Ng W.-L."/>
            <person name="Kazmierczak K.M."/>
            <person name="Andrzejewski T.M."/>
            <person name="Davidsen T.M."/>
            <person name="Wayne K.J."/>
            <person name="Tettelin H."/>
            <person name="Glass J.I."/>
            <person name="Rusch D."/>
            <person name="Podicherti R."/>
            <person name="Tsui H.-C.T."/>
            <person name="Winkler M.E."/>
        </authorList>
    </citation>
    <scope>NUCLEOTIDE SEQUENCE</scope>
</reference>
<dbReference type="SUPFAM" id="SSF51735">
    <property type="entry name" value="NAD(P)-binding Rossmann-fold domains"/>
    <property type="match status" value="1"/>
</dbReference>
<feature type="non-terminal residue" evidence="3">
    <location>
        <position position="261"/>
    </location>
</feature>
<feature type="domain" description="Gfo/Idh/MocA-like oxidoreductase N-terminal" evidence="1">
    <location>
        <begin position="45"/>
        <end position="166"/>
    </location>
</feature>
<dbReference type="PANTHER" id="PTHR43818">
    <property type="entry name" value="BCDNA.GH03377"/>
    <property type="match status" value="1"/>
</dbReference>
<gene>
    <name evidence="3" type="ORF">METZ01_LOCUS221544</name>
</gene>
<accession>A0A382G0E4</accession>
<evidence type="ECO:0000313" key="3">
    <source>
        <dbReference type="EMBL" id="SVB68690.1"/>
    </source>
</evidence>
<evidence type="ECO:0000259" key="1">
    <source>
        <dbReference type="Pfam" id="PF01408"/>
    </source>
</evidence>
<dbReference type="InterPro" id="IPR006311">
    <property type="entry name" value="TAT_signal"/>
</dbReference>
<dbReference type="GO" id="GO:0000166">
    <property type="term" value="F:nucleotide binding"/>
    <property type="evidence" value="ECO:0007669"/>
    <property type="project" value="InterPro"/>
</dbReference>
<dbReference type="EMBL" id="UINC01052864">
    <property type="protein sequence ID" value="SVB68690.1"/>
    <property type="molecule type" value="Genomic_DNA"/>
</dbReference>
<dbReference type="InterPro" id="IPR000683">
    <property type="entry name" value="Gfo/Idh/MocA-like_OxRdtase_N"/>
</dbReference>
<dbReference type="Gene3D" id="3.40.50.720">
    <property type="entry name" value="NAD(P)-binding Rossmann-like Domain"/>
    <property type="match status" value="1"/>
</dbReference>
<dbReference type="Pfam" id="PF01408">
    <property type="entry name" value="GFO_IDH_MocA"/>
    <property type="match status" value="1"/>
</dbReference>
<dbReference type="InterPro" id="IPR036291">
    <property type="entry name" value="NAD(P)-bd_dom_sf"/>
</dbReference>
<protein>
    <recommendedName>
        <fullName evidence="4">Gfo/Idh/MocA-like oxidoreductase N-terminal domain-containing protein</fullName>
    </recommendedName>
</protein>
<dbReference type="AlphaFoldDB" id="A0A382G0E4"/>
<dbReference type="InterPro" id="IPR043906">
    <property type="entry name" value="Gfo/Idh/MocA_OxRdtase_bact_C"/>
</dbReference>
<name>A0A382G0E4_9ZZZZ</name>
<sequence>MNTSSTSRTHRRQFIKSSSASISALATVHLTSGLRAASPNDKVSLGIIGPGGMGRNHIGNLNKRKDVEITFVCDPDTNHQVNAAKLVESGTGIKPKQVGDLRAILEAKSVDAVFIATPDHWHAPAAILAAEAGKHVYVEKPCSHNVREGRLMIEAARRNKRVMQVGTQSRSTKHVMKAMELLHNGAIGRVLVSKAWNSQKRSSIGKAKPSAPPAHLDFETWLGPAPKVPYQPNMLHGIWRWWRAFGTGDMGNDGVHDLDIA</sequence>
<dbReference type="InterPro" id="IPR050463">
    <property type="entry name" value="Gfo/Idh/MocA_oxidrdct_glycsds"/>
</dbReference>